<evidence type="ECO:0000256" key="5">
    <source>
        <dbReference type="SAM" id="MobiDB-lite"/>
    </source>
</evidence>
<dbReference type="InterPro" id="IPR011011">
    <property type="entry name" value="Znf_FYVE_PHD"/>
</dbReference>
<evidence type="ECO:0000313" key="7">
    <source>
        <dbReference type="EMBL" id="KAK7904752.1"/>
    </source>
</evidence>
<evidence type="ECO:0000259" key="6">
    <source>
        <dbReference type="PROSITE" id="PS51157"/>
    </source>
</evidence>
<dbReference type="InterPro" id="IPR040204">
    <property type="entry name" value="UBR7"/>
</dbReference>
<dbReference type="InterPro" id="IPR003126">
    <property type="entry name" value="Znf_UBR"/>
</dbReference>
<dbReference type="Gene3D" id="3.30.40.10">
    <property type="entry name" value="Zinc/RING finger domain, C3HC4 (zinc finger)"/>
    <property type="match status" value="1"/>
</dbReference>
<feature type="domain" description="UBR-type" evidence="6">
    <location>
        <begin position="32"/>
        <end position="104"/>
    </location>
</feature>
<dbReference type="SUPFAM" id="SSF57903">
    <property type="entry name" value="FYVE/PHD zinc finger"/>
    <property type="match status" value="1"/>
</dbReference>
<feature type="compositionally biased region" description="Polar residues" evidence="5">
    <location>
        <begin position="248"/>
        <end position="258"/>
    </location>
</feature>
<dbReference type="GO" id="GO:0061630">
    <property type="term" value="F:ubiquitin protein ligase activity"/>
    <property type="evidence" value="ECO:0007669"/>
    <property type="project" value="InterPro"/>
</dbReference>
<dbReference type="Pfam" id="PF02207">
    <property type="entry name" value="zf-UBR"/>
    <property type="match status" value="1"/>
</dbReference>
<evidence type="ECO:0000256" key="2">
    <source>
        <dbReference type="ARBA" id="ARBA00022771"/>
    </source>
</evidence>
<reference evidence="8" key="1">
    <citation type="submission" date="2024-04" db="EMBL/GenBank/DDBJ databases">
        <title>Salinicola lusitanus LLJ914,a marine bacterium isolated from the Okinawa Trough.</title>
        <authorList>
            <person name="Li J."/>
        </authorList>
    </citation>
    <scope>NUCLEOTIDE SEQUENCE [LARGE SCALE GENOMIC DNA]</scope>
</reference>
<evidence type="ECO:0000256" key="1">
    <source>
        <dbReference type="ARBA" id="ARBA00022723"/>
    </source>
</evidence>
<keyword evidence="1" id="KW-0479">Metal-binding</keyword>
<dbReference type="SMART" id="SM00396">
    <property type="entry name" value="ZnF_UBR1"/>
    <property type="match status" value="1"/>
</dbReference>
<dbReference type="InterPro" id="IPR047506">
    <property type="entry name" value="UBR7-like_UBR-box"/>
</dbReference>
<sequence>MAENNLNGVELETEDPGFLQEALSALAGSDLEHCSYERGYVKRQAVFACNTCTSNPDEPAGVCLACANKCHDNHDLFELYTKRNFRCDCGNGRFGEFKCQLIPSKDPENVKNQYNHNFSGRYCTCDRLYPDPNNQESGEFIQCVICEDWYHSTHLGCTVAEPEELEEMVCETCMNRAPFLWTYAAHFAIPPVVNISPGDADEQVDVEAELTESAEASQSLSETPLTNTQQAAENPSSSCKRKRERETSSGSVPDTAKTSGCRLKELEAEQRQRLRQGAVFWPSNWRLQLCTCTSCKRAYVSAQVQFLMDPSDSLEAYENKGLEEPFGKHPLLALTESLSHTQQLEVIYGYQEMTTTLETFFQECAEEGKIITAEEIRQCFEQLKERIRKRRRTDTEPQ</sequence>
<dbReference type="GO" id="GO:0005737">
    <property type="term" value="C:cytoplasm"/>
    <property type="evidence" value="ECO:0007669"/>
    <property type="project" value="TreeGrafter"/>
</dbReference>
<dbReference type="GO" id="GO:0008270">
    <property type="term" value="F:zinc ion binding"/>
    <property type="evidence" value="ECO:0007669"/>
    <property type="project" value="UniProtKB-KW"/>
</dbReference>
<organism evidence="7 8">
    <name type="scientific">Mugilogobius chulae</name>
    <name type="common">yellowstripe goby</name>
    <dbReference type="NCBI Taxonomy" id="88201"/>
    <lineage>
        <taxon>Eukaryota</taxon>
        <taxon>Metazoa</taxon>
        <taxon>Chordata</taxon>
        <taxon>Craniata</taxon>
        <taxon>Vertebrata</taxon>
        <taxon>Euteleostomi</taxon>
        <taxon>Actinopterygii</taxon>
        <taxon>Neopterygii</taxon>
        <taxon>Teleostei</taxon>
        <taxon>Neoteleostei</taxon>
        <taxon>Acanthomorphata</taxon>
        <taxon>Gobiaria</taxon>
        <taxon>Gobiiformes</taxon>
        <taxon>Gobioidei</taxon>
        <taxon>Gobiidae</taxon>
        <taxon>Gobionellinae</taxon>
        <taxon>Mugilogobius</taxon>
    </lineage>
</organism>
<dbReference type="CDD" id="cd15542">
    <property type="entry name" value="PHD_UBR7"/>
    <property type="match status" value="1"/>
</dbReference>
<evidence type="ECO:0000256" key="3">
    <source>
        <dbReference type="ARBA" id="ARBA00022833"/>
    </source>
</evidence>
<keyword evidence="3" id="KW-0862">Zinc</keyword>
<proteinExistence type="predicted"/>
<feature type="region of interest" description="Disordered" evidence="5">
    <location>
        <begin position="205"/>
        <end position="260"/>
    </location>
</feature>
<name>A0AAW0NY92_9GOBI</name>
<dbReference type="PROSITE" id="PS51157">
    <property type="entry name" value="ZF_UBR"/>
    <property type="match status" value="1"/>
</dbReference>
<dbReference type="Proteomes" id="UP001460270">
    <property type="component" value="Unassembled WGS sequence"/>
</dbReference>
<gene>
    <name evidence="7" type="ORF">WMY93_017359</name>
</gene>
<keyword evidence="2" id="KW-0863">Zinc-finger</keyword>
<keyword evidence="8" id="KW-1185">Reference proteome</keyword>
<comment type="caution">
    <text evidence="7">The sequence shown here is derived from an EMBL/GenBank/DDBJ whole genome shotgun (WGS) entry which is preliminary data.</text>
</comment>
<evidence type="ECO:0000313" key="8">
    <source>
        <dbReference type="Proteomes" id="UP001460270"/>
    </source>
</evidence>
<dbReference type="EMBL" id="JBBPFD010000012">
    <property type="protein sequence ID" value="KAK7904752.1"/>
    <property type="molecule type" value="Genomic_DNA"/>
</dbReference>
<dbReference type="InterPro" id="IPR013083">
    <property type="entry name" value="Znf_RING/FYVE/PHD"/>
</dbReference>
<accession>A0AAW0NY92</accession>
<evidence type="ECO:0000256" key="4">
    <source>
        <dbReference type="PROSITE-ProRule" id="PRU00508"/>
    </source>
</evidence>
<dbReference type="PANTHER" id="PTHR13513">
    <property type="entry name" value="E3 UBIQUITIN-PROTEIN LIGASE UBR7"/>
    <property type="match status" value="1"/>
</dbReference>
<protein>
    <recommendedName>
        <fullName evidence="6">UBR-type domain-containing protein</fullName>
    </recommendedName>
</protein>
<dbReference type="PANTHER" id="PTHR13513:SF10">
    <property type="entry name" value="E3 UBIQUITIN-PROTEIN LIGASE UBR7"/>
    <property type="match status" value="1"/>
</dbReference>
<feature type="compositionally biased region" description="Polar residues" evidence="5">
    <location>
        <begin position="214"/>
        <end position="238"/>
    </location>
</feature>
<feature type="zinc finger region" description="UBR-type" evidence="4">
    <location>
        <begin position="32"/>
        <end position="104"/>
    </location>
</feature>
<dbReference type="CDD" id="cd19677">
    <property type="entry name" value="UBR-box_UBR7"/>
    <property type="match status" value="1"/>
</dbReference>
<dbReference type="AlphaFoldDB" id="A0AAW0NY92"/>